<dbReference type="Proteomes" id="UP001150603">
    <property type="component" value="Unassembled WGS sequence"/>
</dbReference>
<evidence type="ECO:0000313" key="2">
    <source>
        <dbReference type="Proteomes" id="UP001150603"/>
    </source>
</evidence>
<dbReference type="EMBL" id="JANBPW010002909">
    <property type="protein sequence ID" value="KAJ1939241.1"/>
    <property type="molecule type" value="Genomic_DNA"/>
</dbReference>
<keyword evidence="1" id="KW-0378">Hydrolase</keyword>
<proteinExistence type="predicted"/>
<gene>
    <name evidence="1" type="primary">LAP2_2</name>
    <name evidence="1" type="ORF">FBU59_004188</name>
</gene>
<dbReference type="EC" id="3.3.2.6" evidence="1"/>
<name>A0ACC1J649_9FUNG</name>
<comment type="caution">
    <text evidence="1">The sequence shown here is derived from an EMBL/GenBank/DDBJ whole genome shotgun (WGS) entry which is preliminary data.</text>
</comment>
<organism evidence="1 2">
    <name type="scientific">Linderina macrospora</name>
    <dbReference type="NCBI Taxonomy" id="4868"/>
    <lineage>
        <taxon>Eukaryota</taxon>
        <taxon>Fungi</taxon>
        <taxon>Fungi incertae sedis</taxon>
        <taxon>Zoopagomycota</taxon>
        <taxon>Kickxellomycotina</taxon>
        <taxon>Kickxellomycetes</taxon>
        <taxon>Kickxellales</taxon>
        <taxon>Kickxellaceae</taxon>
        <taxon>Linderina</taxon>
    </lineage>
</organism>
<sequence>VRMAWLSLALKANYEAEFGNAVRMLGEQGRMKYTRPLYRALAKSGPKGKALADETFNKYRNFYHPICTRLVAKDLGL</sequence>
<protein>
    <submittedName>
        <fullName evidence="1">Leucyl aminopeptidase yscIV</fullName>
        <ecNumber evidence="1">3.3.2.6</ecNumber>
    </submittedName>
</protein>
<keyword evidence="2" id="KW-1185">Reference proteome</keyword>
<reference evidence="1" key="1">
    <citation type="submission" date="2022-07" db="EMBL/GenBank/DDBJ databases">
        <title>Phylogenomic reconstructions and comparative analyses of Kickxellomycotina fungi.</title>
        <authorList>
            <person name="Reynolds N.K."/>
            <person name="Stajich J.E."/>
            <person name="Barry K."/>
            <person name="Grigoriev I.V."/>
            <person name="Crous P."/>
            <person name="Smith M.E."/>
        </authorList>
    </citation>
    <scope>NUCLEOTIDE SEQUENCE</scope>
    <source>
        <strain evidence="1">NRRL 5244</strain>
    </source>
</reference>
<evidence type="ECO:0000313" key="1">
    <source>
        <dbReference type="EMBL" id="KAJ1939241.1"/>
    </source>
</evidence>
<feature type="non-terminal residue" evidence="1">
    <location>
        <position position="1"/>
    </location>
</feature>
<keyword evidence="1" id="KW-0031">Aminopeptidase</keyword>
<accession>A0ACC1J649</accession>
<keyword evidence="1" id="KW-0645">Protease</keyword>